<keyword evidence="7" id="KW-0663">Pyridoxal phosphate</keyword>
<evidence type="ECO:0000256" key="8">
    <source>
        <dbReference type="ARBA" id="ARBA00023004"/>
    </source>
</evidence>
<comment type="similarity">
    <text evidence="3">Belongs to the radical SAM superfamily. KamA family.</text>
</comment>
<dbReference type="PANTHER" id="PTHR30538:SF0">
    <property type="entry name" value="L-LYSINE 2,3-AMINOMUTASE AQ_1632-RELATED"/>
    <property type="match status" value="1"/>
</dbReference>
<keyword evidence="5" id="KW-0949">S-adenosyl-L-methionine</keyword>
<keyword evidence="4 10" id="KW-0004">4Fe-4S</keyword>
<evidence type="ECO:0000256" key="5">
    <source>
        <dbReference type="ARBA" id="ARBA00022691"/>
    </source>
</evidence>
<evidence type="ECO:0000313" key="13">
    <source>
        <dbReference type="Proteomes" id="UP000187408"/>
    </source>
</evidence>
<name>A0A1R1MNM2_9BACT</name>
<dbReference type="InterPro" id="IPR007197">
    <property type="entry name" value="rSAM"/>
</dbReference>
<dbReference type="NCBIfam" id="TIGR00238">
    <property type="entry name" value="KamA family radical SAM protein"/>
    <property type="match status" value="1"/>
</dbReference>
<evidence type="ECO:0000256" key="10">
    <source>
        <dbReference type="PIRSR" id="PIRSR004911-1"/>
    </source>
</evidence>
<dbReference type="GO" id="GO:0051539">
    <property type="term" value="F:4 iron, 4 sulfur cluster binding"/>
    <property type="evidence" value="ECO:0007669"/>
    <property type="project" value="UniProtKB-KW"/>
</dbReference>
<dbReference type="Gene3D" id="3.20.20.70">
    <property type="entry name" value="Aldolase class I"/>
    <property type="match status" value="1"/>
</dbReference>
<keyword evidence="13" id="KW-1185">Reference proteome</keyword>
<sequence length="370" mass="42731">MKIPGFSSLEEIESLFEVAFENKNKLRKVIKKHPMFISSYYANLIDWDNPEDPLKKMVFPSVDELNVSGSYDTSGEKENTVLTGLQHKYKETALLLVTNRCAGYCRHCFRKRMVGIPTEETVKIFDMALDYIKEHKEITNVLISGGDPLTLPTQVIDYFLEELKKVPHLKFIRIGSRIPVFYPARIYEDGRLLSIFEKFSKEKALYVVTHFNHQKEVTREAAEAIKALTRSGVVVSNQTVLLKGVNDSPEVLSSLMKSIVSISVFPYYVFQCRPVKRVKSHFQVPLKTGYEIVEKAKQRLDGFGKRFKYVMSHKTGKIEIVGIIGKEIYLKYHQAKDYRKVGKLFKRILTPNAGWLDDLKRPEKEREFAF</sequence>
<evidence type="ECO:0000259" key="11">
    <source>
        <dbReference type="PROSITE" id="PS51918"/>
    </source>
</evidence>
<feature type="domain" description="Radical SAM core" evidence="11">
    <location>
        <begin position="87"/>
        <end position="306"/>
    </location>
</feature>
<dbReference type="AlphaFoldDB" id="A0A1R1MNM2"/>
<dbReference type="EMBL" id="MOEN01000001">
    <property type="protein sequence ID" value="OMH41376.1"/>
    <property type="molecule type" value="Genomic_DNA"/>
</dbReference>
<keyword evidence="8" id="KW-0408">Iron</keyword>
<evidence type="ECO:0000256" key="2">
    <source>
        <dbReference type="ARBA" id="ARBA00001966"/>
    </source>
</evidence>
<comment type="cofactor">
    <cofactor evidence="2">
        <name>[4Fe-4S] cluster</name>
        <dbReference type="ChEBI" id="CHEBI:49883"/>
    </cofactor>
</comment>
<accession>A0A1R1MNM2</accession>
<dbReference type="OrthoDB" id="9768064at2"/>
<evidence type="ECO:0000256" key="6">
    <source>
        <dbReference type="ARBA" id="ARBA00022723"/>
    </source>
</evidence>
<dbReference type="CDD" id="cd01335">
    <property type="entry name" value="Radical_SAM"/>
    <property type="match status" value="1"/>
</dbReference>
<dbReference type="InterPro" id="IPR003739">
    <property type="entry name" value="Lys_aminomutase/Glu_NH3_mut"/>
</dbReference>
<dbReference type="InterPro" id="IPR058240">
    <property type="entry name" value="rSAM_sf"/>
</dbReference>
<dbReference type="SUPFAM" id="SSF102114">
    <property type="entry name" value="Radical SAM enzymes"/>
    <property type="match status" value="1"/>
</dbReference>
<keyword evidence="9 10" id="KW-0411">Iron-sulfur</keyword>
<dbReference type="GO" id="GO:0003824">
    <property type="term" value="F:catalytic activity"/>
    <property type="evidence" value="ECO:0007669"/>
    <property type="project" value="InterPro"/>
</dbReference>
<dbReference type="PIRSF" id="PIRSF004911">
    <property type="entry name" value="DUF160"/>
    <property type="match status" value="1"/>
</dbReference>
<evidence type="ECO:0000256" key="7">
    <source>
        <dbReference type="ARBA" id="ARBA00022898"/>
    </source>
</evidence>
<dbReference type="GO" id="GO:0046872">
    <property type="term" value="F:metal ion binding"/>
    <property type="evidence" value="ECO:0007669"/>
    <property type="project" value="UniProtKB-KW"/>
</dbReference>
<comment type="caution">
    <text evidence="12">The sequence shown here is derived from an EMBL/GenBank/DDBJ whole genome shotgun (WGS) entry which is preliminary data.</text>
</comment>
<dbReference type="PANTHER" id="PTHR30538">
    <property type="entry name" value="LYSINE 2,3-AMINOMUTASE-RELATED"/>
    <property type="match status" value="1"/>
</dbReference>
<evidence type="ECO:0000256" key="3">
    <source>
        <dbReference type="ARBA" id="ARBA00008703"/>
    </source>
</evidence>
<dbReference type="Proteomes" id="UP000187408">
    <property type="component" value="Unassembled WGS sequence"/>
</dbReference>
<comment type="cofactor">
    <cofactor evidence="1">
        <name>pyridoxal 5'-phosphate</name>
        <dbReference type="ChEBI" id="CHEBI:597326"/>
    </cofactor>
</comment>
<proteinExistence type="inferred from homology"/>
<dbReference type="Pfam" id="PF04055">
    <property type="entry name" value="Radical_SAM"/>
    <property type="match status" value="1"/>
</dbReference>
<keyword evidence="6 10" id="KW-0479">Metal-binding</keyword>
<feature type="binding site" evidence="10">
    <location>
        <position position="101"/>
    </location>
    <ligand>
        <name>[4Fe-4S] cluster</name>
        <dbReference type="ChEBI" id="CHEBI:49883"/>
        <note>4Fe-4S-S-AdoMet</note>
    </ligand>
</feature>
<evidence type="ECO:0000256" key="9">
    <source>
        <dbReference type="ARBA" id="ARBA00023014"/>
    </source>
</evidence>
<reference evidence="12 13" key="1">
    <citation type="submission" date="2016-10" db="EMBL/GenBank/DDBJ databases">
        <title>Genome sequence of a sulfur-reducing bacterium Desulfurobacterium indicum K6013.</title>
        <authorList>
            <person name="Cao J."/>
            <person name="Shao Z."/>
            <person name="Alain K."/>
            <person name="Jebbar M."/>
        </authorList>
    </citation>
    <scope>NUCLEOTIDE SEQUENCE [LARGE SCALE GENOMIC DNA]</scope>
    <source>
        <strain evidence="12 13">K6013</strain>
    </source>
</reference>
<dbReference type="InterPro" id="IPR013785">
    <property type="entry name" value="Aldolase_TIM"/>
</dbReference>
<evidence type="ECO:0000256" key="1">
    <source>
        <dbReference type="ARBA" id="ARBA00001933"/>
    </source>
</evidence>
<dbReference type="PROSITE" id="PS51918">
    <property type="entry name" value="RADICAL_SAM"/>
    <property type="match status" value="1"/>
</dbReference>
<gene>
    <name evidence="12" type="ORF">BLW93_00370</name>
</gene>
<feature type="binding site" evidence="10">
    <location>
        <position position="108"/>
    </location>
    <ligand>
        <name>[4Fe-4S] cluster</name>
        <dbReference type="ChEBI" id="CHEBI:49883"/>
        <note>4Fe-4S-S-AdoMet</note>
    </ligand>
</feature>
<dbReference type="SFLD" id="SFLDS00029">
    <property type="entry name" value="Radical_SAM"/>
    <property type="match status" value="1"/>
</dbReference>
<dbReference type="SFLD" id="SFLDG01070">
    <property type="entry name" value="PLP-dependent"/>
    <property type="match status" value="1"/>
</dbReference>
<evidence type="ECO:0000256" key="4">
    <source>
        <dbReference type="ARBA" id="ARBA00022485"/>
    </source>
</evidence>
<organism evidence="12 13">
    <name type="scientific">Desulfurobacterium indicum</name>
    <dbReference type="NCBI Taxonomy" id="1914305"/>
    <lineage>
        <taxon>Bacteria</taxon>
        <taxon>Pseudomonadati</taxon>
        <taxon>Aquificota</taxon>
        <taxon>Aquificia</taxon>
        <taxon>Desulfurobacteriales</taxon>
        <taxon>Desulfurobacteriaceae</taxon>
        <taxon>Desulfurobacterium</taxon>
    </lineage>
</organism>
<dbReference type="STRING" id="1914305.BLW93_00370"/>
<feature type="binding site" evidence="10">
    <location>
        <position position="105"/>
    </location>
    <ligand>
        <name>[4Fe-4S] cluster</name>
        <dbReference type="ChEBI" id="CHEBI:49883"/>
        <note>4Fe-4S-S-AdoMet</note>
    </ligand>
</feature>
<protein>
    <submittedName>
        <fullName evidence="12">Lysine 2,3-aminomutase</fullName>
    </submittedName>
</protein>
<evidence type="ECO:0000313" key="12">
    <source>
        <dbReference type="EMBL" id="OMH41376.1"/>
    </source>
</evidence>
<dbReference type="RefSeq" id="WP_076712125.1">
    <property type="nucleotide sequence ID" value="NZ_MOEN01000001.1"/>
</dbReference>